<dbReference type="Pfam" id="PF00535">
    <property type="entry name" value="Glycos_transf_2"/>
    <property type="match status" value="1"/>
</dbReference>
<protein>
    <submittedName>
        <fullName evidence="2">Glycosyltransferase family 2 protein</fullName>
    </submittedName>
</protein>
<dbReference type="CDD" id="cd00761">
    <property type="entry name" value="Glyco_tranf_GTA_type"/>
    <property type="match status" value="1"/>
</dbReference>
<evidence type="ECO:0000259" key="1">
    <source>
        <dbReference type="Pfam" id="PF00535"/>
    </source>
</evidence>
<feature type="domain" description="Glycosyltransferase 2-like" evidence="1">
    <location>
        <begin position="26"/>
        <end position="150"/>
    </location>
</feature>
<dbReference type="EMBL" id="JBHUII010000013">
    <property type="protein sequence ID" value="MFD2208054.1"/>
    <property type="molecule type" value="Genomic_DNA"/>
</dbReference>
<dbReference type="SUPFAM" id="SSF53448">
    <property type="entry name" value="Nucleotide-diphospho-sugar transferases"/>
    <property type="match status" value="1"/>
</dbReference>
<dbReference type="Gene3D" id="3.90.550.10">
    <property type="entry name" value="Spore Coat Polysaccharide Biosynthesis Protein SpsA, Chain A"/>
    <property type="match status" value="1"/>
</dbReference>
<accession>A0ABW5BR42</accession>
<keyword evidence="3" id="KW-1185">Reference proteome</keyword>
<proteinExistence type="predicted"/>
<dbReference type="RefSeq" id="WP_380255299.1">
    <property type="nucleotide sequence ID" value="NZ_JBHUII010000013.1"/>
</dbReference>
<sequence>MSKVEDNKNQIKIRLNKPRNEIRIVVVTPTCNRVKFLQQAHRYFRNQNYPYPENLFWCILDDSKQKPNTLFHASLSSSPNICYVHCKEKLLIGRKRNILNNMAVRLDADIVCAMDDDDWYGPNYVAEMVELLMTSDFPLAGGSAVYFYVVGEDRIIHFNRPFGSYHSCNGLMAYKAELLKYTSYDDEKATGEEMGFTKGFKIPLKQHPVTKRVFLGLVHPANTVSKDFIVKNEKYKTDLTLEDFSIDESTKAFLRAL</sequence>
<evidence type="ECO:0000313" key="3">
    <source>
        <dbReference type="Proteomes" id="UP001597294"/>
    </source>
</evidence>
<name>A0ABW5BR42_9PROT</name>
<gene>
    <name evidence="2" type="ORF">ACFSKO_20745</name>
</gene>
<dbReference type="Proteomes" id="UP001597294">
    <property type="component" value="Unassembled WGS sequence"/>
</dbReference>
<evidence type="ECO:0000313" key="2">
    <source>
        <dbReference type="EMBL" id="MFD2208054.1"/>
    </source>
</evidence>
<dbReference type="InterPro" id="IPR029044">
    <property type="entry name" value="Nucleotide-diphossugar_trans"/>
</dbReference>
<comment type="caution">
    <text evidence="2">The sequence shown here is derived from an EMBL/GenBank/DDBJ whole genome shotgun (WGS) entry which is preliminary data.</text>
</comment>
<organism evidence="2 3">
    <name type="scientific">Kiloniella antarctica</name>
    <dbReference type="NCBI Taxonomy" id="1550907"/>
    <lineage>
        <taxon>Bacteria</taxon>
        <taxon>Pseudomonadati</taxon>
        <taxon>Pseudomonadota</taxon>
        <taxon>Alphaproteobacteria</taxon>
        <taxon>Rhodospirillales</taxon>
        <taxon>Kiloniellaceae</taxon>
        <taxon>Kiloniella</taxon>
    </lineage>
</organism>
<dbReference type="InterPro" id="IPR001173">
    <property type="entry name" value="Glyco_trans_2-like"/>
</dbReference>
<reference evidence="3" key="1">
    <citation type="journal article" date="2019" name="Int. J. Syst. Evol. Microbiol.">
        <title>The Global Catalogue of Microorganisms (GCM) 10K type strain sequencing project: providing services to taxonomists for standard genome sequencing and annotation.</title>
        <authorList>
            <consortium name="The Broad Institute Genomics Platform"/>
            <consortium name="The Broad Institute Genome Sequencing Center for Infectious Disease"/>
            <person name="Wu L."/>
            <person name="Ma J."/>
        </authorList>
    </citation>
    <scope>NUCLEOTIDE SEQUENCE [LARGE SCALE GENOMIC DNA]</scope>
    <source>
        <strain evidence="3">CGMCC 4.7192</strain>
    </source>
</reference>